<dbReference type="InterPro" id="IPR011650">
    <property type="entry name" value="Peptidase_M20_dimer"/>
</dbReference>
<dbReference type="InterPro" id="IPR017439">
    <property type="entry name" value="Amidohydrolase"/>
</dbReference>
<dbReference type="Gene3D" id="3.30.70.360">
    <property type="match status" value="1"/>
</dbReference>
<dbReference type="RefSeq" id="WP_213168597.1">
    <property type="nucleotide sequence ID" value="NZ_CP058559.1"/>
</dbReference>
<keyword evidence="1" id="KW-0464">Manganese</keyword>
<evidence type="ECO:0000259" key="2">
    <source>
        <dbReference type="Pfam" id="PF07687"/>
    </source>
</evidence>
<dbReference type="Pfam" id="PF01546">
    <property type="entry name" value="Peptidase_M20"/>
    <property type="match status" value="1"/>
</dbReference>
<accession>A0A7G9W7N0</accession>
<feature type="binding site" evidence="1">
    <location>
        <position position="100"/>
    </location>
    <ligand>
        <name>Mn(2+)</name>
        <dbReference type="ChEBI" id="CHEBI:29035"/>
        <label>2</label>
    </ligand>
</feature>
<keyword evidence="4" id="KW-1185">Reference proteome</keyword>
<dbReference type="Gene3D" id="3.40.630.10">
    <property type="entry name" value="Zn peptidases"/>
    <property type="match status" value="1"/>
</dbReference>
<keyword evidence="1" id="KW-0479">Metal-binding</keyword>
<dbReference type="GO" id="GO:0046872">
    <property type="term" value="F:metal ion binding"/>
    <property type="evidence" value="ECO:0007669"/>
    <property type="project" value="UniProtKB-KW"/>
</dbReference>
<feature type="binding site" evidence="1">
    <location>
        <position position="136"/>
    </location>
    <ligand>
        <name>Mn(2+)</name>
        <dbReference type="ChEBI" id="CHEBI:29035"/>
        <label>2</label>
    </ligand>
</feature>
<feature type="binding site" evidence="1">
    <location>
        <position position="360"/>
    </location>
    <ligand>
        <name>Mn(2+)</name>
        <dbReference type="ChEBI" id="CHEBI:29035"/>
        <label>2</label>
    </ligand>
</feature>
<feature type="domain" description="Peptidase M20 dimerisation" evidence="2">
    <location>
        <begin position="185"/>
        <end position="276"/>
    </location>
</feature>
<proteinExistence type="predicted"/>
<feature type="binding site" evidence="1">
    <location>
        <position position="161"/>
    </location>
    <ligand>
        <name>Mn(2+)</name>
        <dbReference type="ChEBI" id="CHEBI:29035"/>
        <label>2</label>
    </ligand>
</feature>
<evidence type="ECO:0000313" key="4">
    <source>
        <dbReference type="Proteomes" id="UP000516160"/>
    </source>
</evidence>
<dbReference type="AlphaFoldDB" id="A0A7G9W7N0"/>
<dbReference type="InterPro" id="IPR002933">
    <property type="entry name" value="Peptidase_M20"/>
</dbReference>
<organism evidence="3 4">
    <name type="scientific">Alkalicella caledoniensis</name>
    <dbReference type="NCBI Taxonomy" id="2731377"/>
    <lineage>
        <taxon>Bacteria</taxon>
        <taxon>Bacillati</taxon>
        <taxon>Bacillota</taxon>
        <taxon>Clostridia</taxon>
        <taxon>Eubacteriales</taxon>
        <taxon>Proteinivoracaceae</taxon>
        <taxon>Alkalicella</taxon>
    </lineage>
</organism>
<protein>
    <submittedName>
        <fullName evidence="3">Amidohydrolase</fullName>
    </submittedName>
</protein>
<keyword evidence="3" id="KW-0378">Hydrolase</keyword>
<gene>
    <name evidence="3" type="ORF">HYG86_07775</name>
</gene>
<comment type="cofactor">
    <cofactor evidence="1">
        <name>Mn(2+)</name>
        <dbReference type="ChEBI" id="CHEBI:29035"/>
    </cofactor>
    <text evidence="1">The Mn(2+) ion enhances activity.</text>
</comment>
<evidence type="ECO:0000313" key="3">
    <source>
        <dbReference type="EMBL" id="QNO14692.1"/>
    </source>
</evidence>
<dbReference type="PIRSF" id="PIRSF005962">
    <property type="entry name" value="Pept_M20D_amidohydro"/>
    <property type="match status" value="1"/>
</dbReference>
<dbReference type="SUPFAM" id="SSF53187">
    <property type="entry name" value="Zn-dependent exopeptidases"/>
    <property type="match status" value="1"/>
</dbReference>
<name>A0A7G9W7N0_ALKCA</name>
<evidence type="ECO:0000256" key="1">
    <source>
        <dbReference type="PIRSR" id="PIRSR005962-1"/>
    </source>
</evidence>
<reference evidence="3 4" key="1">
    <citation type="submission" date="2020-07" db="EMBL/GenBank/DDBJ databases">
        <title>Alkalicella. sp. LB2 genome.</title>
        <authorList>
            <person name="Postec A."/>
            <person name="Quemeneur M."/>
        </authorList>
    </citation>
    <scope>NUCLEOTIDE SEQUENCE [LARGE SCALE GENOMIC DNA]</scope>
    <source>
        <strain evidence="3 4">LB2</strain>
    </source>
</reference>
<dbReference type="GO" id="GO:0016787">
    <property type="term" value="F:hydrolase activity"/>
    <property type="evidence" value="ECO:0007669"/>
    <property type="project" value="UniProtKB-KW"/>
</dbReference>
<dbReference type="EMBL" id="CP058559">
    <property type="protein sequence ID" value="QNO14692.1"/>
    <property type="molecule type" value="Genomic_DNA"/>
</dbReference>
<dbReference type="InterPro" id="IPR036264">
    <property type="entry name" value="Bact_exopeptidase_dim_dom"/>
</dbReference>
<dbReference type="PANTHER" id="PTHR11014">
    <property type="entry name" value="PEPTIDASE M20 FAMILY MEMBER"/>
    <property type="match status" value="1"/>
</dbReference>
<dbReference type="Pfam" id="PF07687">
    <property type="entry name" value="M20_dimer"/>
    <property type="match status" value="1"/>
</dbReference>
<feature type="binding site" evidence="1">
    <location>
        <position position="102"/>
    </location>
    <ligand>
        <name>Mn(2+)</name>
        <dbReference type="ChEBI" id="CHEBI:29035"/>
        <label>2</label>
    </ligand>
</feature>
<dbReference type="PANTHER" id="PTHR11014:SF63">
    <property type="entry name" value="METALLOPEPTIDASE, PUTATIVE (AFU_ORTHOLOGUE AFUA_6G09600)-RELATED"/>
    <property type="match status" value="1"/>
</dbReference>
<dbReference type="SUPFAM" id="SSF55031">
    <property type="entry name" value="Bacterial exopeptidase dimerisation domain"/>
    <property type="match status" value="1"/>
</dbReference>
<dbReference type="NCBIfam" id="TIGR01891">
    <property type="entry name" value="amidohydrolases"/>
    <property type="match status" value="1"/>
</dbReference>
<dbReference type="KEGG" id="acae:HYG86_07775"/>
<dbReference type="Proteomes" id="UP000516160">
    <property type="component" value="Chromosome"/>
</dbReference>
<sequence length="388" mass="43334">MDIKKEIYELKDELIALRRDFHQHPELGFQEFRTQEVLERYLIDCGLEVKRIAKTGLVALLKGDKPGRTLLMRSDMDALPIVEENDVPYKSVNNGVMHACAHDGHMAMMLIAAKILSKKKEQLQGNIKFVFQPNEEDAGAKYMIDEGVLDNPRVDAAIGIHLWSPIETGKIGIAKGPLMASSEYFTIKIKGKGGHGGAPHASIDPIICASSIVQQVQQIQSRKINVISEPTVITFGSIQGGDFPIIIPESAKLEGSIRCLHGNLDKIKELFERKIRCQCESDETTYELTYKCGNRLLSNDPEITELVEGVAAKVVGEENIKSDVQDMLGEDFSEFSSNVPSCFYFVGIANKEKETDYFHHHPKFNIDEDALFIGVEMHVRAALEFLTN</sequence>